<feature type="region of interest" description="Disordered" evidence="2">
    <location>
        <begin position="54"/>
        <end position="119"/>
    </location>
</feature>
<evidence type="ECO:0000256" key="1">
    <source>
        <dbReference type="SAM" id="Coils"/>
    </source>
</evidence>
<reference evidence="4 5" key="1">
    <citation type="submission" date="2024-03" db="EMBL/GenBank/DDBJ databases">
        <authorList>
            <person name="Brejova B."/>
        </authorList>
    </citation>
    <scope>NUCLEOTIDE SEQUENCE [LARGE SCALE GENOMIC DNA]</scope>
    <source>
        <strain evidence="4 5">CBS 14171</strain>
    </source>
</reference>
<evidence type="ECO:0000313" key="5">
    <source>
        <dbReference type="Proteomes" id="UP001497383"/>
    </source>
</evidence>
<keyword evidence="1" id="KW-0175">Coiled coil</keyword>
<feature type="region of interest" description="Disordered" evidence="2">
    <location>
        <begin position="197"/>
        <end position="225"/>
    </location>
</feature>
<gene>
    <name evidence="4" type="ORF">LODBEIA_P19860</name>
</gene>
<dbReference type="RefSeq" id="XP_066828924.1">
    <property type="nucleotide sequence ID" value="XM_066971934.1"/>
</dbReference>
<dbReference type="Pfam" id="PF25909">
    <property type="entry name" value="zf-C2H2_AHC1"/>
    <property type="match status" value="1"/>
</dbReference>
<feature type="region of interest" description="Disordered" evidence="2">
    <location>
        <begin position="263"/>
        <end position="350"/>
    </location>
</feature>
<feature type="domain" description="AHC1-like C2H2 zinc-finger" evidence="3">
    <location>
        <begin position="123"/>
        <end position="175"/>
    </location>
</feature>
<protein>
    <recommendedName>
        <fullName evidence="3">AHC1-like C2H2 zinc-finger domain-containing protein</fullName>
    </recommendedName>
</protein>
<feature type="compositionally biased region" description="Low complexity" evidence="2">
    <location>
        <begin position="204"/>
        <end position="225"/>
    </location>
</feature>
<evidence type="ECO:0000259" key="3">
    <source>
        <dbReference type="Pfam" id="PF25909"/>
    </source>
</evidence>
<dbReference type="EMBL" id="OZ022406">
    <property type="protein sequence ID" value="CAK9437608.1"/>
    <property type="molecule type" value="Genomic_DNA"/>
</dbReference>
<sequence length="350" mass="38826">MSPQSLPKLPQEVNKLITNEINLEIMLKHKELELAQAETQKIQDEIRKLQQVITDPEPAPPDPRPQLHHNNPFHHTYDHHNPHHPHHHVIPPSHPQRSGLSLAPAQHQQDPNATHYRTRSTTSGCLYQRADGVIVKITCPDCQRSNFLSVQGFLNHCRIAHAKDYMSQEAAAQQCGEVIDYDMPVPVSSTPNAYTYPVKEKRSQSPPTTTPNNANTAATASTPAAKSNELLKKLIKQGKMDKSKFEALVSETKQHVLNAHLFDGEVDDDNDDDRNEAGEEQVKSGVVAKDSSPGDGGGGDSSSHVISPNRERKRRQSRGGINIKMDLNGEDAAVAEDDEVESPQEKKLKK</sequence>
<feature type="compositionally biased region" description="Acidic residues" evidence="2">
    <location>
        <begin position="264"/>
        <end position="274"/>
    </location>
</feature>
<keyword evidence="5" id="KW-1185">Reference proteome</keyword>
<proteinExistence type="predicted"/>
<evidence type="ECO:0000256" key="2">
    <source>
        <dbReference type="SAM" id="MobiDB-lite"/>
    </source>
</evidence>
<accession>A0ABP0ZK15</accession>
<name>A0ABP0ZK15_9ASCO</name>
<feature type="coiled-coil region" evidence="1">
    <location>
        <begin position="20"/>
        <end position="52"/>
    </location>
</feature>
<dbReference type="Proteomes" id="UP001497383">
    <property type="component" value="Chromosome 2"/>
</dbReference>
<feature type="compositionally biased region" description="Acidic residues" evidence="2">
    <location>
        <begin position="333"/>
        <end position="342"/>
    </location>
</feature>
<evidence type="ECO:0000313" key="4">
    <source>
        <dbReference type="EMBL" id="CAK9437608.1"/>
    </source>
</evidence>
<dbReference type="GeneID" id="92207182"/>
<dbReference type="InterPro" id="IPR058706">
    <property type="entry name" value="zf-C2H2_AHC1-like"/>
</dbReference>
<organism evidence="4 5">
    <name type="scientific">Lodderomyces beijingensis</name>
    <dbReference type="NCBI Taxonomy" id="1775926"/>
    <lineage>
        <taxon>Eukaryota</taxon>
        <taxon>Fungi</taxon>
        <taxon>Dikarya</taxon>
        <taxon>Ascomycota</taxon>
        <taxon>Saccharomycotina</taxon>
        <taxon>Pichiomycetes</taxon>
        <taxon>Debaryomycetaceae</taxon>
        <taxon>Candida/Lodderomyces clade</taxon>
        <taxon>Lodderomyces</taxon>
    </lineage>
</organism>